<gene>
    <name evidence="8 9" type="primary">LOC109465715</name>
</gene>
<feature type="compositionally biased region" description="Basic and acidic residues" evidence="6">
    <location>
        <begin position="10"/>
        <end position="24"/>
    </location>
</feature>
<dbReference type="GO" id="GO:0000481">
    <property type="term" value="P:maturation of 5S rRNA"/>
    <property type="evidence" value="ECO:0007669"/>
    <property type="project" value="TreeGrafter"/>
</dbReference>
<accession>A0A6P4YIY3</accession>
<dbReference type="PANTHER" id="PTHR14152:SF5">
    <property type="entry name" value="U4_U6.U5 TRI-SNRNP-ASSOCIATED PROTEIN 1"/>
    <property type="match status" value="1"/>
</dbReference>
<dbReference type="RefSeq" id="XP_019618657.1">
    <property type="nucleotide sequence ID" value="XM_019763098.1"/>
</dbReference>
<dbReference type="RefSeq" id="XP_019618656.1">
    <property type="nucleotide sequence ID" value="XM_019763097.1"/>
</dbReference>
<evidence type="ECO:0000256" key="6">
    <source>
        <dbReference type="SAM" id="MobiDB-lite"/>
    </source>
</evidence>
<dbReference type="OrthoDB" id="5583at2759"/>
<feature type="compositionally biased region" description="Basic residues" evidence="6">
    <location>
        <begin position="38"/>
        <end position="71"/>
    </location>
</feature>
<feature type="region of interest" description="Disordered" evidence="6">
    <location>
        <begin position="749"/>
        <end position="776"/>
    </location>
</feature>
<feature type="region of interest" description="Disordered" evidence="6">
    <location>
        <begin position="419"/>
        <end position="442"/>
    </location>
</feature>
<evidence type="ECO:0000256" key="2">
    <source>
        <dbReference type="ARBA" id="ARBA00006076"/>
    </source>
</evidence>
<dbReference type="PANTHER" id="PTHR14152">
    <property type="entry name" value="SQUAMOUS CELL CARCINOMA ANTIGEN RECOGNISED BY CYTOTOXIC T LYMPHOCYTES"/>
    <property type="match status" value="1"/>
</dbReference>
<name>A0A6P4YIY3_BRABE</name>
<organism evidence="7 9">
    <name type="scientific">Branchiostoma belcheri</name>
    <name type="common">Amphioxus</name>
    <dbReference type="NCBI Taxonomy" id="7741"/>
    <lineage>
        <taxon>Eukaryota</taxon>
        <taxon>Metazoa</taxon>
        <taxon>Chordata</taxon>
        <taxon>Cephalochordata</taxon>
        <taxon>Leptocardii</taxon>
        <taxon>Amphioxiformes</taxon>
        <taxon>Branchiostomatidae</taxon>
        <taxon>Branchiostoma</taxon>
    </lineage>
</organism>
<evidence type="ECO:0000256" key="4">
    <source>
        <dbReference type="ARBA" id="ARBA00023187"/>
    </source>
</evidence>
<feature type="compositionally biased region" description="Acidic residues" evidence="6">
    <location>
        <begin position="557"/>
        <end position="579"/>
    </location>
</feature>
<proteinExistence type="inferred from homology"/>
<dbReference type="GeneID" id="109465715"/>
<evidence type="ECO:0000256" key="5">
    <source>
        <dbReference type="ARBA" id="ARBA00023242"/>
    </source>
</evidence>
<feature type="region of interest" description="Disordered" evidence="6">
    <location>
        <begin position="142"/>
        <end position="166"/>
    </location>
</feature>
<comment type="similarity">
    <text evidence="2">Belongs to the SNU66/SART1 family.</text>
</comment>
<feature type="compositionally biased region" description="Polar residues" evidence="6">
    <location>
        <begin position="765"/>
        <end position="776"/>
    </location>
</feature>
<dbReference type="Pfam" id="PF19252">
    <property type="entry name" value="HIND"/>
    <property type="match status" value="1"/>
</dbReference>
<comment type="subcellular location">
    <subcellularLocation>
        <location evidence="1">Nucleus</location>
    </subcellularLocation>
</comment>
<evidence type="ECO:0000256" key="3">
    <source>
        <dbReference type="ARBA" id="ARBA00022664"/>
    </source>
</evidence>
<dbReference type="AlphaFoldDB" id="A0A6P4YIY3"/>
<dbReference type="GO" id="GO:0045292">
    <property type="term" value="P:mRNA cis splicing, via spliceosome"/>
    <property type="evidence" value="ECO:0007669"/>
    <property type="project" value="TreeGrafter"/>
</dbReference>
<keyword evidence="3" id="KW-0507">mRNA processing</keyword>
<evidence type="ECO:0000313" key="7">
    <source>
        <dbReference type="Proteomes" id="UP000515135"/>
    </source>
</evidence>
<sequence length="776" mass="89272">MGSSKKHKEKDKDREKDKELERESRKRKKDKDRSRSRSRERKREKKEKSRSRSRSRSKERKRDKERHRERKRDRDGKERKKKHRESEEVRVKTEPQDDDEPVPSTSGAGAGGDSALSIEETNKLRAKLGLKPLDVADAVVSAEEEKTENKEDVHAPAINLGEKKKAEELREKMKAMREKREMNKKLGKVKALGDDDELDDVTAWVERSRKLQIEKEKAAKRARMLEEMDEEFGIGNLVEEELGVNKPKTYSARDLAGMTVEHSEESFLEGQSVILTLKDKGVLDTEDDVLMNYNLLEKEKAVKNVEAKKKKPDYKPYDEGEMDEFGVFKPKDILDKYNEEIDGEKKSSFTLDARGDVDLESERRLQAIREELRKQSQSLNLAAPTLASEYFTQTEMEAKFQKRKRKVKKIRRKRVVKADDLLPLDDEEPGSRRQESQEIPGLELVDMDVDLPDIDDVPILGPEVTEEPVVVDDEAEEDLHRALSKARKLKQMKERRAGADKVLEVVQQLPKQERDDDDEEEEAAVPALGKHIVLNATSEFCRTLGEIPTYGQSGNRDEDEEDLMDLEQEDVNRGEDEEGTGWSYVNPDHSDGAQPEEDHLHNILDEEPALDTGLAGALSLARKKGYLETETRRKGATITTKMSIPETNYTIEDKSREFEDNRKSRYDRGPVVDFKEKDTYRPDVKIEYIDETGRLLNPKEAFRQLSHRFHGKGSGKMKTEKRQKKLMEQEMVKKMSSIDTPLNTLAKLQEKQKETSSPFVVLSGGKNQMNTITKPK</sequence>
<feature type="region of interest" description="Disordered" evidence="6">
    <location>
        <begin position="1"/>
        <end position="118"/>
    </location>
</feature>
<dbReference type="Pfam" id="PF03343">
    <property type="entry name" value="SART-1"/>
    <property type="match status" value="1"/>
</dbReference>
<dbReference type="KEGG" id="bbel:109465715"/>
<evidence type="ECO:0000313" key="8">
    <source>
        <dbReference type="RefSeq" id="XP_019618656.1"/>
    </source>
</evidence>
<feature type="compositionally biased region" description="Basic and acidic residues" evidence="6">
    <location>
        <begin position="143"/>
        <end position="154"/>
    </location>
</feature>
<dbReference type="InterPro" id="IPR045347">
    <property type="entry name" value="HIND"/>
</dbReference>
<dbReference type="Proteomes" id="UP000515135">
    <property type="component" value="Unplaced"/>
</dbReference>
<feature type="compositionally biased region" description="Basic and acidic residues" evidence="6">
    <location>
        <begin position="72"/>
        <end position="95"/>
    </location>
</feature>
<dbReference type="InterPro" id="IPR005011">
    <property type="entry name" value="SNU66/SART1"/>
</dbReference>
<feature type="region of interest" description="Disordered" evidence="6">
    <location>
        <begin position="546"/>
        <end position="596"/>
    </location>
</feature>
<keyword evidence="7" id="KW-1185">Reference proteome</keyword>
<dbReference type="GO" id="GO:0046540">
    <property type="term" value="C:U4/U6 x U5 tri-snRNP complex"/>
    <property type="evidence" value="ECO:0007669"/>
    <property type="project" value="InterPro"/>
</dbReference>
<keyword evidence="5" id="KW-0539">Nucleus</keyword>
<keyword evidence="4" id="KW-0508">mRNA splicing</keyword>
<evidence type="ECO:0000256" key="1">
    <source>
        <dbReference type="ARBA" id="ARBA00004123"/>
    </source>
</evidence>
<reference evidence="8 9" key="1">
    <citation type="submission" date="2025-04" db="UniProtKB">
        <authorList>
            <consortium name="RefSeq"/>
        </authorList>
    </citation>
    <scope>IDENTIFICATION</scope>
    <source>
        <tissue evidence="8 9">Gonad</tissue>
    </source>
</reference>
<protein>
    <submittedName>
        <fullName evidence="8 9">U4/U6.U5 tri-snRNP-associated protein 1-like</fullName>
    </submittedName>
</protein>
<evidence type="ECO:0000313" key="9">
    <source>
        <dbReference type="RefSeq" id="XP_019618657.1"/>
    </source>
</evidence>